<sequence length="321" mass="36254">MPALTKDDPFLLIQFDAPSPGLLREGNTCILNLPIPLLAGRQNAESCPMPGARIVENETLMLLETDEELVGTIIVPAHGRLEEPTRQAYHQLLSTCADRKMHLHRVWNYVPDINAVKQGLENYRQFNIGRWMAFEQLFGRDLRAFMPAASAVGISSPAIILIFIAGKTQPVYLENPSQIPAYHYPSDYGPRPPSFARAVLVPDQKGEIQGYLSGTASIEGHLSVGEGDWHQQFRTTMRNIHIMLERMGMTAILQSEKAAQKAQLTLQDLRCYLRHPEMLPLIQDWFKEEAPWLADQITYQQADICRADLDLEIEAILSKRI</sequence>
<evidence type="ECO:0000313" key="2">
    <source>
        <dbReference type="EMBL" id="TLD71926.1"/>
    </source>
</evidence>
<keyword evidence="3" id="KW-1185">Reference proteome</keyword>
<dbReference type="InterPro" id="IPR049368">
    <property type="entry name" value="FkbO_Hyg5-like_N"/>
</dbReference>
<dbReference type="SUPFAM" id="SSF55298">
    <property type="entry name" value="YjgF-like"/>
    <property type="match status" value="1"/>
</dbReference>
<dbReference type="Proteomes" id="UP000306196">
    <property type="component" value="Unassembled WGS sequence"/>
</dbReference>
<dbReference type="OrthoDB" id="1114505at2"/>
<proteinExistence type="predicted"/>
<accession>A0A5R8KHX7</accession>
<dbReference type="RefSeq" id="WP_138084930.1">
    <property type="nucleotide sequence ID" value="NZ_VAUV01000003.1"/>
</dbReference>
<organism evidence="2 3">
    <name type="scientific">Phragmitibacter flavus</name>
    <dbReference type="NCBI Taxonomy" id="2576071"/>
    <lineage>
        <taxon>Bacteria</taxon>
        <taxon>Pseudomonadati</taxon>
        <taxon>Verrucomicrobiota</taxon>
        <taxon>Verrucomicrobiia</taxon>
        <taxon>Verrucomicrobiales</taxon>
        <taxon>Verrucomicrobiaceae</taxon>
        <taxon>Phragmitibacter</taxon>
    </lineage>
</organism>
<dbReference type="EMBL" id="VAUV01000003">
    <property type="protein sequence ID" value="TLD71926.1"/>
    <property type="molecule type" value="Genomic_DNA"/>
</dbReference>
<dbReference type="AlphaFoldDB" id="A0A5R8KHX7"/>
<protein>
    <recommendedName>
        <fullName evidence="1">Chorismatase FkbO/Hyg5-like N-terminal domain-containing protein</fullName>
    </recommendedName>
</protein>
<dbReference type="Pfam" id="PF21168">
    <property type="entry name" value="FkbO_Hyg5-like_N"/>
    <property type="match status" value="1"/>
</dbReference>
<feature type="domain" description="Chorismatase FkbO/Hyg5-like N-terminal" evidence="1">
    <location>
        <begin position="57"/>
        <end position="165"/>
    </location>
</feature>
<evidence type="ECO:0000259" key="1">
    <source>
        <dbReference type="Pfam" id="PF21168"/>
    </source>
</evidence>
<comment type="caution">
    <text evidence="2">The sequence shown here is derived from an EMBL/GenBank/DDBJ whole genome shotgun (WGS) entry which is preliminary data.</text>
</comment>
<reference evidence="2 3" key="1">
    <citation type="submission" date="2019-05" db="EMBL/GenBank/DDBJ databases">
        <title>Verrucobacter flavum gen. nov., sp. nov. a new member of the family Verrucomicrobiaceae.</title>
        <authorList>
            <person name="Szuroczki S."/>
            <person name="Abbaszade G."/>
            <person name="Szabo A."/>
            <person name="Felfoldi T."/>
            <person name="Schumann P."/>
            <person name="Boka K."/>
            <person name="Keki Z."/>
            <person name="Toumi M."/>
            <person name="Toth E."/>
        </authorList>
    </citation>
    <scope>NUCLEOTIDE SEQUENCE [LARGE SCALE GENOMIC DNA]</scope>
    <source>
        <strain evidence="2 3">MG-N-17</strain>
    </source>
</reference>
<dbReference type="InterPro" id="IPR035959">
    <property type="entry name" value="RutC-like_sf"/>
</dbReference>
<name>A0A5R8KHX7_9BACT</name>
<gene>
    <name evidence="2" type="ORF">FEM03_04160</name>
</gene>
<evidence type="ECO:0000313" key="3">
    <source>
        <dbReference type="Proteomes" id="UP000306196"/>
    </source>
</evidence>
<dbReference type="Gene3D" id="3.30.1330.40">
    <property type="entry name" value="RutC-like"/>
    <property type="match status" value="1"/>
</dbReference>